<protein>
    <recommendedName>
        <fullName evidence="4 14">GPI ethanolamine phosphate transferase 1</fullName>
        <ecNumber evidence="14">2.-.-.-</ecNumber>
    </recommendedName>
</protein>
<feature type="transmembrane region" description="Helical" evidence="14">
    <location>
        <begin position="655"/>
        <end position="677"/>
    </location>
</feature>
<dbReference type="Gene3D" id="3.40.720.10">
    <property type="entry name" value="Alkaline Phosphatase, subunit A"/>
    <property type="match status" value="1"/>
</dbReference>
<evidence type="ECO:0000256" key="6">
    <source>
        <dbReference type="ARBA" id="ARBA00022679"/>
    </source>
</evidence>
<organism evidence="16 17">
    <name type="scientific">Yarrowia lipolytica</name>
    <name type="common">Candida lipolytica</name>
    <dbReference type="NCBI Taxonomy" id="4952"/>
    <lineage>
        <taxon>Eukaryota</taxon>
        <taxon>Fungi</taxon>
        <taxon>Dikarya</taxon>
        <taxon>Ascomycota</taxon>
        <taxon>Saccharomycotina</taxon>
        <taxon>Dipodascomycetes</taxon>
        <taxon>Dipodascales</taxon>
        <taxon>Dipodascales incertae sedis</taxon>
        <taxon>Yarrowia</taxon>
    </lineage>
</organism>
<evidence type="ECO:0000256" key="11">
    <source>
        <dbReference type="ARBA" id="ARBA00023180"/>
    </source>
</evidence>
<feature type="transmembrane region" description="Helical" evidence="14">
    <location>
        <begin position="488"/>
        <end position="506"/>
    </location>
</feature>
<dbReference type="AlphaFoldDB" id="A0A1D8NPA6"/>
<feature type="transmembrane region" description="Helical" evidence="14">
    <location>
        <begin position="697"/>
        <end position="715"/>
    </location>
</feature>
<feature type="transmembrane region" description="Helical" evidence="14">
    <location>
        <begin position="578"/>
        <end position="598"/>
    </location>
</feature>
<keyword evidence="10 14" id="KW-0472">Membrane</keyword>
<dbReference type="EC" id="2.-.-.-" evidence="14"/>
<evidence type="ECO:0000256" key="1">
    <source>
        <dbReference type="ARBA" id="ARBA00004477"/>
    </source>
</evidence>
<evidence type="ECO:0000256" key="5">
    <source>
        <dbReference type="ARBA" id="ARBA00022502"/>
    </source>
</evidence>
<gene>
    <name evidence="16" type="ORF">YALI1_F27343g</name>
</gene>
<dbReference type="EMBL" id="CP017558">
    <property type="protein sequence ID" value="AOW07475.1"/>
    <property type="molecule type" value="Genomic_DNA"/>
</dbReference>
<dbReference type="PANTHER" id="PTHR12250">
    <property type="entry name" value="PHOSPHATIDYLINOSITOL GLYCAN, CLASS N"/>
    <property type="match status" value="1"/>
</dbReference>
<evidence type="ECO:0000313" key="17">
    <source>
        <dbReference type="Proteomes" id="UP000182444"/>
    </source>
</evidence>
<dbReference type="PANTHER" id="PTHR12250:SF0">
    <property type="entry name" value="GPI ETHANOLAMINE PHOSPHATE TRANSFERASE 1"/>
    <property type="match status" value="1"/>
</dbReference>
<dbReference type="KEGG" id="yli:2908691"/>
<keyword evidence="9 14" id="KW-1133">Transmembrane helix</keyword>
<comment type="pathway">
    <text evidence="2 14">Glycolipid biosynthesis; glycosylphosphatidylinositol-anchor biosynthesis.</text>
</comment>
<evidence type="ECO:0000256" key="10">
    <source>
        <dbReference type="ARBA" id="ARBA00023136"/>
    </source>
</evidence>
<dbReference type="VEuPathDB" id="FungiDB:YALI1_F27343g"/>
<evidence type="ECO:0000256" key="8">
    <source>
        <dbReference type="ARBA" id="ARBA00022824"/>
    </source>
</evidence>
<feature type="transmembrane region" description="Helical" evidence="14">
    <location>
        <begin position="550"/>
        <end position="572"/>
    </location>
</feature>
<evidence type="ECO:0000256" key="7">
    <source>
        <dbReference type="ARBA" id="ARBA00022692"/>
    </source>
</evidence>
<feature type="transmembrane region" description="Helical" evidence="14">
    <location>
        <begin position="825"/>
        <end position="848"/>
    </location>
</feature>
<reference evidence="16 17" key="1">
    <citation type="journal article" date="2016" name="PLoS ONE">
        <title>Sequence Assembly of Yarrowia lipolytica Strain W29/CLIB89 Shows Transposable Element Diversity.</title>
        <authorList>
            <person name="Magnan C."/>
            <person name="Yu J."/>
            <person name="Chang I."/>
            <person name="Jahn E."/>
            <person name="Kanomata Y."/>
            <person name="Wu J."/>
            <person name="Zeller M."/>
            <person name="Oakes M."/>
            <person name="Baldi P."/>
            <person name="Sandmeyer S."/>
        </authorList>
    </citation>
    <scope>NUCLEOTIDE SEQUENCE [LARGE SCALE GENOMIC DNA]</scope>
    <source>
        <strain evidence="17">CLIB89(W29)</strain>
    </source>
</reference>
<evidence type="ECO:0000256" key="3">
    <source>
        <dbReference type="ARBA" id="ARBA00008400"/>
    </source>
</evidence>
<dbReference type="GO" id="GO:0051377">
    <property type="term" value="F:mannose-ethanolamine phosphotransferase activity"/>
    <property type="evidence" value="ECO:0007669"/>
    <property type="project" value="UniProtKB-UniRule"/>
</dbReference>
<feature type="transmembrane region" description="Helical" evidence="14">
    <location>
        <begin position="892"/>
        <end position="922"/>
    </location>
</feature>
<feature type="transmembrane region" description="Helical" evidence="14">
    <location>
        <begin position="784"/>
        <end position="805"/>
    </location>
</feature>
<feature type="transmembrane region" description="Helical" evidence="14">
    <location>
        <begin position="629"/>
        <end position="648"/>
    </location>
</feature>
<dbReference type="InterPro" id="IPR017852">
    <property type="entry name" value="GPI_EtnP_transferase_1_C"/>
</dbReference>
<keyword evidence="7 14" id="KW-0812">Transmembrane</keyword>
<evidence type="ECO:0000256" key="12">
    <source>
        <dbReference type="ARBA" id="ARBA00023316"/>
    </source>
</evidence>
<dbReference type="RefSeq" id="XP_505669.2">
    <property type="nucleotide sequence ID" value="XM_505669.3"/>
</dbReference>
<sequence>MISLNKKLVLLVGVIFHVAFMWSIFDIYFVSPLIHGMKHHQSTATPPAKRLFLIVGDGLRADKAFEKVRHPTTGESEYLAPFLRSKVMSDATFGISHTRMPTESRPGHVALIAGFYEDVSAVTKGWKENPVDFDSVFNQSRHTYSLGSPDILPMFKHGAEDQSRIDAIMYGHDFEDFTKGSIELDAFVFDHLDEIFDKSKTNKTLNDQLRSDKTVFFLHLLGIDTAGHSYRPYSAEYYDNIKYIDENIEKLVDKVNKFYNDDEQTAWVFTADHGMSDWGSHGDGHPDNTRTPLIAWGAGVNKPIPAFEDKGNHDDYSEVWDLPVKRNDVNQADIASLMSYLVGLNYPSNSVGELPLAFVNATSETKALAIRNNALALVEQYLVKEEQQKGSQIIFKPYPPLSDAGKTIDERLAHIDELIAQGLDQESIVASEELMTYAITGLKYLQTYNWLFLRTLVTIGFFGWIAVAFCSYLLAFVVQSDKPFTTSLPLKGVAYVALAILSGFFVFQKSPLHYHLYAVFPVVFWEAVLQRRTAVAEGISILARRSTSKAPALAAILDIGLSLVLLEAIVYGYFHREIFSVCFGLATLWPFVHNFTVAKREWPTTLAWVVMCAIMSSFTLLEVVKVESIEQILLSGALMLVIGLVFTIHLQRKLALAASTVCVLFAQILLVVATMYFTRESVESLTARNGLPLFSQVGGWISLLLSLAVPFLHFLGSDAKDYRLRLLIIFLAFGPTFVILTISWEGFFYVCFFAILVIWIELETQMRDARVTPQTRADLTPGDFRMALFTFFMSQIGFFGIGNIASISSFSLDSVYRLIPVFDPFSMGALLMFKILVPFAVLSACLGILNLKLGVPPSALFSMVLCVSDILTLNFFYLVVDEGSWLDIGTGISHYCIASGLSLFMMVLEYLSGVLVAGVTIAPHVSKIKKDM</sequence>
<dbReference type="GO" id="GO:0005789">
    <property type="term" value="C:endoplasmic reticulum membrane"/>
    <property type="evidence" value="ECO:0007669"/>
    <property type="project" value="UniProtKB-SubCell"/>
</dbReference>
<dbReference type="eggNOG" id="KOG2124">
    <property type="taxonomic scope" value="Eukaryota"/>
</dbReference>
<feature type="transmembrane region" description="Helical" evidence="14">
    <location>
        <begin position="451"/>
        <end position="476"/>
    </location>
</feature>
<keyword evidence="12" id="KW-0961">Cell wall biogenesis/degradation</keyword>
<keyword evidence="11" id="KW-0325">Glycoprotein</keyword>
<dbReference type="GO" id="GO:0071555">
    <property type="term" value="P:cell wall organization"/>
    <property type="evidence" value="ECO:0007669"/>
    <property type="project" value="UniProtKB-KW"/>
</dbReference>
<dbReference type="GO" id="GO:0006506">
    <property type="term" value="P:GPI anchor biosynthetic process"/>
    <property type="evidence" value="ECO:0007669"/>
    <property type="project" value="UniProtKB-UniPathway"/>
</dbReference>
<feature type="transmembrane region" description="Helical" evidence="14">
    <location>
        <begin position="722"/>
        <end position="740"/>
    </location>
</feature>
<comment type="subcellular location">
    <subcellularLocation>
        <location evidence="1 14">Endoplasmic reticulum membrane</location>
        <topology evidence="1 14">Multi-pass membrane protein</topology>
    </subcellularLocation>
</comment>
<dbReference type="Proteomes" id="UP000182444">
    <property type="component" value="Chromosome 1F"/>
</dbReference>
<dbReference type="InterPro" id="IPR007070">
    <property type="entry name" value="GPI_EtnP_transferase_1"/>
</dbReference>
<dbReference type="GeneID" id="2908691"/>
<comment type="function">
    <text evidence="13 14">Ethanolamine phosphate transferase involved in glycosylphosphatidylinositol-anchor biosynthesis. Transfers ethanolamine phosphate to the first alpha-1,4-linked mannose of the glycosylphosphatidylinositol precursor of GPI-anchor.</text>
</comment>
<evidence type="ECO:0000256" key="9">
    <source>
        <dbReference type="ARBA" id="ARBA00022989"/>
    </source>
</evidence>
<dbReference type="CDD" id="cd16020">
    <property type="entry name" value="GPI_EPT_1"/>
    <property type="match status" value="1"/>
</dbReference>
<dbReference type="SUPFAM" id="SSF53649">
    <property type="entry name" value="Alkaline phosphatase-like"/>
    <property type="match status" value="1"/>
</dbReference>
<dbReference type="InterPro" id="IPR017850">
    <property type="entry name" value="Alkaline_phosphatase_core_sf"/>
</dbReference>
<accession>A0A1D8NPA6</accession>
<comment type="similarity">
    <text evidence="3 14">Belongs to the PIGG/PIGN/PIGO family. PIGN subfamily.</text>
</comment>
<name>A0A1D8NPA6_YARLL</name>
<evidence type="ECO:0000259" key="15">
    <source>
        <dbReference type="Pfam" id="PF04987"/>
    </source>
</evidence>
<feature type="transmembrane region" description="Helical" evidence="14">
    <location>
        <begin position="860"/>
        <end position="880"/>
    </location>
</feature>
<evidence type="ECO:0000313" key="16">
    <source>
        <dbReference type="EMBL" id="AOW07475.1"/>
    </source>
</evidence>
<feature type="transmembrane region" description="Helical" evidence="14">
    <location>
        <begin position="605"/>
        <end position="623"/>
    </location>
</feature>
<dbReference type="UniPathway" id="UPA00196"/>
<evidence type="ECO:0000256" key="4">
    <source>
        <dbReference type="ARBA" id="ARBA00020831"/>
    </source>
</evidence>
<dbReference type="Pfam" id="PF04987">
    <property type="entry name" value="PigN"/>
    <property type="match status" value="1"/>
</dbReference>
<dbReference type="InterPro" id="IPR002591">
    <property type="entry name" value="Phosphodiest/P_Trfase"/>
</dbReference>
<dbReference type="FunFam" id="3.40.720.10:FF:000015">
    <property type="entry name" value="GPI ethanolamine phosphate transferase 1"/>
    <property type="match status" value="1"/>
</dbReference>
<dbReference type="InterPro" id="IPR037671">
    <property type="entry name" value="PIGN_N"/>
</dbReference>
<evidence type="ECO:0000256" key="13">
    <source>
        <dbReference type="ARBA" id="ARBA00024850"/>
    </source>
</evidence>
<dbReference type="VEuPathDB" id="FungiDB:YALI0_F20570g"/>
<feature type="domain" description="GPI ethanolamine phosphate transferase 1 C-terminal" evidence="15">
    <location>
        <begin position="441"/>
        <end position="884"/>
    </location>
</feature>
<proteinExistence type="inferred from homology"/>
<keyword evidence="8 14" id="KW-0256">Endoplasmic reticulum</keyword>
<dbReference type="Pfam" id="PF01663">
    <property type="entry name" value="Phosphodiest"/>
    <property type="match status" value="1"/>
</dbReference>
<evidence type="ECO:0000256" key="2">
    <source>
        <dbReference type="ARBA" id="ARBA00004687"/>
    </source>
</evidence>
<keyword evidence="6 14" id="KW-0808">Transferase</keyword>
<keyword evidence="5 14" id="KW-0337">GPI-anchor biosynthesis</keyword>
<evidence type="ECO:0000256" key="14">
    <source>
        <dbReference type="RuleBase" id="RU367138"/>
    </source>
</evidence>